<dbReference type="EMBL" id="HG671706">
    <property type="protein sequence ID" value="CDI81572.1"/>
    <property type="molecule type" value="Genomic_DNA"/>
</dbReference>
<protein>
    <submittedName>
        <fullName evidence="2">Uncharacterized protein</fullName>
    </submittedName>
</protein>
<dbReference type="Proteomes" id="UP000018050">
    <property type="component" value="Unassembled WGS sequence"/>
</dbReference>
<reference evidence="2" key="1">
    <citation type="submission" date="2013-10" db="EMBL/GenBank/DDBJ databases">
        <title>Genomic analysis of the causative agents of coccidiosis in chickens.</title>
        <authorList>
            <person name="Reid A.J."/>
            <person name="Blake D."/>
            <person name="Billington K."/>
            <person name="Browne H."/>
            <person name="Dunn M."/>
            <person name="Hung S."/>
            <person name="Kawahara F."/>
            <person name="Miranda-Saavedra D."/>
            <person name="Mourier T."/>
            <person name="Nagra H."/>
            <person name="Otto T.D."/>
            <person name="Rawlings N."/>
            <person name="Sanchez A."/>
            <person name="Sanders M."/>
            <person name="Subramaniam C."/>
            <person name="Tay Y."/>
            <person name="Dear P."/>
            <person name="Doerig C."/>
            <person name="Gruber A."/>
            <person name="Parkinson J."/>
            <person name="Shirley M."/>
            <person name="Wan K.L."/>
            <person name="Berriman M."/>
            <person name="Tomley F."/>
            <person name="Pain A."/>
        </authorList>
    </citation>
    <scope>NUCLEOTIDE SEQUENCE</scope>
    <source>
        <strain evidence="2">Houghton</strain>
    </source>
</reference>
<dbReference type="AlphaFoldDB" id="U6GPU3"/>
<feature type="region of interest" description="Disordered" evidence="1">
    <location>
        <begin position="107"/>
        <end position="173"/>
    </location>
</feature>
<dbReference type="GeneID" id="25270319"/>
<dbReference type="OMA" id="CITTIED"/>
<feature type="compositionally biased region" description="Low complexity" evidence="1">
    <location>
        <begin position="781"/>
        <end position="797"/>
    </location>
</feature>
<name>U6GPU3_EIMAC</name>
<feature type="region of interest" description="Disordered" evidence="1">
    <location>
        <begin position="684"/>
        <end position="710"/>
    </location>
</feature>
<evidence type="ECO:0000256" key="1">
    <source>
        <dbReference type="SAM" id="MobiDB-lite"/>
    </source>
</evidence>
<evidence type="ECO:0000313" key="2">
    <source>
        <dbReference type="EMBL" id="CDI81572.1"/>
    </source>
</evidence>
<dbReference type="RefSeq" id="XP_013248746.1">
    <property type="nucleotide sequence ID" value="XM_013393292.1"/>
</dbReference>
<reference evidence="2" key="2">
    <citation type="submission" date="2013-10" db="EMBL/GenBank/DDBJ databases">
        <authorList>
            <person name="Aslett M."/>
        </authorList>
    </citation>
    <scope>NUCLEOTIDE SEQUENCE</scope>
    <source>
        <strain evidence="2">Houghton</strain>
    </source>
</reference>
<feature type="compositionally biased region" description="Polar residues" evidence="1">
    <location>
        <begin position="758"/>
        <end position="774"/>
    </location>
</feature>
<dbReference type="OrthoDB" id="345779at2759"/>
<keyword evidence="3" id="KW-1185">Reference proteome</keyword>
<feature type="region of interest" description="Disordered" evidence="1">
    <location>
        <begin position="40"/>
        <end position="68"/>
    </location>
</feature>
<sequence>MPSSNAVSPDRLRTPFALSLQRGTTIIRCTHSQYYDDVKLRRAPAPPLPGDFRHGGRSRPATHPLRGAPCKDAALQRQRKACGVADMREGTSGADYQLVATVEEHIRVPSRSSSHPVTDSRCSPGREGGRGDEDGVAASSLTESPPSPKVVVDWGQPDPHVDGQESAKATSHSTDETVVRGYIGIAYALLRHFEEALGTQQRLTAGSLQCAETVCKALNALQDLNPRFQLLAQRIATAIGLLHRRKELDDKDAAERGVLYGKVEFPYPGVDKASWAAVSQYSSSPLWMHPSNSVEKRAVLPRATGSLQQMQEETMDLWEQPKCCTSVNFQAMQCRERQQRRIAGPPTPKVVPVHETVKDMGTNREVSLQAASSQSCSVGEIERGGTSTKDSAIAFPSGKRVDACLQGKRASLAVSEFQQGTTSRPSTGSLFLQTEQLRKTSEWETCSPERPYSTLQSAGKSTARLPVLCLSNVRTRCPHSSDGLPRTHLVGPHLGGVSSSASNRTIRTAIPFRESEGNLNVRPLVLSETHVLADKGSSQWKEDPNRASAAEALALIRCATDLIVSGEGPGFVEKQFFRYFGPESHQSERPRIPEGMTPAQGKYLLLRYAIARVEAEYGEAPTARETHLYLRDLRRMEQIVVDAAPPQILTIRQDSQLRQSAHFLPERSPEERMERRLPLTILSLPTSAPRQEAGQPRVDSPTVHSEGTNHSSVEQVLVQLAPPKQENSFRSTGSDVFSPQLNTMSLPNPLPILGGSGQSCETLATSKQTTSSSIGELRQPSQGSSSSYVSAVSTPVSALPDVPTAADEWENESKSCTSSREVSLPTPTLARESSSASLAQSTAASGLLALRRDSSSFEKFFEKSPPAEEGNRSKLLIRKGSFDPISVGEKGLKLSSRSVVRDSVSGAVTSVIFEPPKNTAGRSVLDTATSAALNEITEPRASILAPSELHA</sequence>
<feature type="region of interest" description="Disordered" evidence="1">
    <location>
        <begin position="752"/>
        <end position="837"/>
    </location>
</feature>
<accession>U6GPU3</accession>
<dbReference type="VEuPathDB" id="ToxoDB:EAH_00022490"/>
<gene>
    <name evidence="2" type="ORF">EAH_00022490</name>
</gene>
<proteinExistence type="predicted"/>
<feature type="compositionally biased region" description="Polar residues" evidence="1">
    <location>
        <begin position="110"/>
        <end position="121"/>
    </location>
</feature>
<evidence type="ECO:0000313" key="3">
    <source>
        <dbReference type="Proteomes" id="UP000018050"/>
    </source>
</evidence>
<organism evidence="2 3">
    <name type="scientific">Eimeria acervulina</name>
    <name type="common">Coccidian parasite</name>
    <dbReference type="NCBI Taxonomy" id="5801"/>
    <lineage>
        <taxon>Eukaryota</taxon>
        <taxon>Sar</taxon>
        <taxon>Alveolata</taxon>
        <taxon>Apicomplexa</taxon>
        <taxon>Conoidasida</taxon>
        <taxon>Coccidia</taxon>
        <taxon>Eucoccidiorida</taxon>
        <taxon>Eimeriorina</taxon>
        <taxon>Eimeriidae</taxon>
        <taxon>Eimeria</taxon>
    </lineage>
</organism>